<keyword evidence="1" id="KW-1133">Transmembrane helix</keyword>
<dbReference type="PANTHER" id="PTHR34385:SF1">
    <property type="entry name" value="PEPTIDOGLYCAN L-ALANYL-D-GLUTAMATE ENDOPEPTIDASE CWLK"/>
    <property type="match status" value="1"/>
</dbReference>
<dbReference type="SUPFAM" id="SSF48452">
    <property type="entry name" value="TPR-like"/>
    <property type="match status" value="1"/>
</dbReference>
<protein>
    <submittedName>
        <fullName evidence="3">Tetratricopeptide repeat protein</fullName>
    </submittedName>
</protein>
<dbReference type="GO" id="GO:0006508">
    <property type="term" value="P:proteolysis"/>
    <property type="evidence" value="ECO:0007669"/>
    <property type="project" value="InterPro"/>
</dbReference>
<dbReference type="PANTHER" id="PTHR34385">
    <property type="entry name" value="D-ALANYL-D-ALANINE CARBOXYPEPTIDASE"/>
    <property type="match status" value="1"/>
</dbReference>
<dbReference type="Gene3D" id="3.30.1380.10">
    <property type="match status" value="1"/>
</dbReference>
<accession>A0A7Y3W3Y2</accession>
<dbReference type="Pfam" id="PF02557">
    <property type="entry name" value="VanY"/>
    <property type="match status" value="1"/>
</dbReference>
<feature type="transmembrane region" description="Helical" evidence="1">
    <location>
        <begin position="65"/>
        <end position="82"/>
    </location>
</feature>
<dbReference type="InterPro" id="IPR011990">
    <property type="entry name" value="TPR-like_helical_dom_sf"/>
</dbReference>
<dbReference type="InterPro" id="IPR058193">
    <property type="entry name" value="VanY/YodJ_core_dom"/>
</dbReference>
<keyword evidence="1" id="KW-0472">Membrane</keyword>
<dbReference type="Gene3D" id="1.25.40.10">
    <property type="entry name" value="Tetratricopeptide repeat domain"/>
    <property type="match status" value="1"/>
</dbReference>
<evidence type="ECO:0000259" key="2">
    <source>
        <dbReference type="Pfam" id="PF02557"/>
    </source>
</evidence>
<dbReference type="CDD" id="cd14852">
    <property type="entry name" value="LD-carboxypeptidase"/>
    <property type="match status" value="1"/>
</dbReference>
<dbReference type="GO" id="GO:0008233">
    <property type="term" value="F:peptidase activity"/>
    <property type="evidence" value="ECO:0007669"/>
    <property type="project" value="InterPro"/>
</dbReference>
<dbReference type="InterPro" id="IPR009045">
    <property type="entry name" value="Zn_M74/Hedgehog-like"/>
</dbReference>
<reference evidence="3 4" key="1">
    <citation type="submission" date="2020-05" db="EMBL/GenBank/DDBJ databases">
        <title>Parvularcula mediterraneae sp. nov., isolated from polypropylene straw from shallow seawater of the seashore of Laganas in Zakynthos island, Greece.</title>
        <authorList>
            <person name="Szabo I."/>
            <person name="Al-Omari J."/>
            <person name="Rado J."/>
            <person name="Szerdahelyi G.S."/>
        </authorList>
    </citation>
    <scope>NUCLEOTIDE SEQUENCE [LARGE SCALE GENOMIC DNA]</scope>
    <source>
        <strain evidence="3 4">ZS-1/3</strain>
    </source>
</reference>
<evidence type="ECO:0000313" key="4">
    <source>
        <dbReference type="Proteomes" id="UP000536835"/>
    </source>
</evidence>
<dbReference type="EMBL" id="JABFCX010000002">
    <property type="protein sequence ID" value="NNU14918.1"/>
    <property type="molecule type" value="Genomic_DNA"/>
</dbReference>
<dbReference type="SUPFAM" id="SSF55166">
    <property type="entry name" value="Hedgehog/DD-peptidase"/>
    <property type="match status" value="1"/>
</dbReference>
<name>A0A7Y3W3Y2_9PROT</name>
<sequence>MSGKSELSGMGLVWGQFGGSGRLLASQLVFTLITSRGARKAVIGDDVPRFWGFLGRMARVPGRHILAASLVALIAGYAVWFASVTRLDAEAAWSRFEALGAAGHDGRAVRHGDRALSLFEDEGLETVALHRKLLRVADAHYRDGDPGLAVSAYETALNGPLGNALADERRIEINRRIASLELGEGHPARPSVIASRFLDRAGDAVANHTDHGDEEGGEGEEFLALVDAMRPDFTDVLPADGTGAKMIEGSDGELLNIARAMTDVGGYYALSPDGAYAAAGLLSAAHQVRQSQLGPDHEDTVQAALLLAPVYERIDRLGDAERLYEQVFRARERAKGSNNPELSLYIRLLVGVYEKQGRLTEAEALNRHMRDIFRDAFGKRRYAANRSRDLTYAINRPVSAAFPLEADYIPPDLVSAADYGVPLSKPAHVEEMQLRLAGIDETTMPEALGQLLDACSADGERLTLRSAYRSHKTQVLLHRINKDKGTVANPGTSEHQLGLAADIDVNRRFMRATDRAYACFETKAWQYGFILSFPQGNTYLPGKDSFEPWHWRFVGPRTALLYREIGPWGRPQEFLAELPCYEERALSGLFVDRQRGDVCLADLDEEGRDT</sequence>
<dbReference type="InterPro" id="IPR003709">
    <property type="entry name" value="VanY-like_core_dom"/>
</dbReference>
<dbReference type="Proteomes" id="UP000536835">
    <property type="component" value="Unassembled WGS sequence"/>
</dbReference>
<evidence type="ECO:0000256" key="1">
    <source>
        <dbReference type="SAM" id="Phobius"/>
    </source>
</evidence>
<comment type="caution">
    <text evidence="3">The sequence shown here is derived from an EMBL/GenBank/DDBJ whole genome shotgun (WGS) entry which is preliminary data.</text>
</comment>
<dbReference type="InterPro" id="IPR052179">
    <property type="entry name" value="DD-CPase-like"/>
</dbReference>
<dbReference type="AlphaFoldDB" id="A0A7Y3W3Y2"/>
<gene>
    <name evidence="3" type="ORF">HK107_01100</name>
</gene>
<evidence type="ECO:0000313" key="3">
    <source>
        <dbReference type="EMBL" id="NNU14918.1"/>
    </source>
</evidence>
<feature type="domain" description="D-alanyl-D-alanine carboxypeptidase-like core" evidence="2">
    <location>
        <begin position="444"/>
        <end position="555"/>
    </location>
</feature>
<dbReference type="RefSeq" id="WP_173195966.1">
    <property type="nucleotide sequence ID" value="NZ_JABFCX010000002.1"/>
</dbReference>
<proteinExistence type="predicted"/>
<keyword evidence="4" id="KW-1185">Reference proteome</keyword>
<dbReference type="Pfam" id="PF13424">
    <property type="entry name" value="TPR_12"/>
    <property type="match status" value="1"/>
</dbReference>
<keyword evidence="1" id="KW-0812">Transmembrane</keyword>
<organism evidence="3 4">
    <name type="scientific">Parvularcula mediterranea</name>
    <dbReference type="NCBI Taxonomy" id="2732508"/>
    <lineage>
        <taxon>Bacteria</taxon>
        <taxon>Pseudomonadati</taxon>
        <taxon>Pseudomonadota</taxon>
        <taxon>Alphaproteobacteria</taxon>
        <taxon>Parvularculales</taxon>
        <taxon>Parvularculaceae</taxon>
        <taxon>Parvularcula</taxon>
    </lineage>
</organism>